<feature type="compositionally biased region" description="Gly residues" evidence="10">
    <location>
        <begin position="7"/>
        <end position="17"/>
    </location>
</feature>
<dbReference type="EMBL" id="HBFC01013109">
    <property type="protein sequence ID" value="CAD8704961.1"/>
    <property type="molecule type" value="Transcribed_RNA"/>
</dbReference>
<dbReference type="AlphaFoldDB" id="A0A7S0SER2"/>
<dbReference type="Gene3D" id="3.40.50.150">
    <property type="entry name" value="Vaccinia Virus protein VP39"/>
    <property type="match status" value="1"/>
</dbReference>
<gene>
    <name evidence="11" type="ORF">MANT1106_LOCUS7643</name>
</gene>
<name>A0A7S0SER2_9CHLO</name>
<evidence type="ECO:0000256" key="8">
    <source>
        <dbReference type="ARBA" id="ARBA00023242"/>
    </source>
</evidence>
<dbReference type="SUPFAM" id="SSF53335">
    <property type="entry name" value="S-adenosyl-L-methionine-dependent methyltransferases"/>
    <property type="match status" value="1"/>
</dbReference>
<dbReference type="InterPro" id="IPR019410">
    <property type="entry name" value="Methyltransf_16"/>
</dbReference>
<keyword evidence="5" id="KW-0489">Methyltransferase</keyword>
<feature type="non-terminal residue" evidence="11">
    <location>
        <position position="1"/>
    </location>
</feature>
<dbReference type="GO" id="GO:0018064">
    <property type="term" value="F:protein-L-histidine N-tele-methyltransferase activity"/>
    <property type="evidence" value="ECO:0007669"/>
    <property type="project" value="UniProtKB-EC"/>
</dbReference>
<evidence type="ECO:0000256" key="1">
    <source>
        <dbReference type="ARBA" id="ARBA00004123"/>
    </source>
</evidence>
<comment type="similarity">
    <text evidence="9">Belongs to the methyltransferase superfamily. METTL18 family.</text>
</comment>
<feature type="compositionally biased region" description="Gly residues" evidence="10">
    <location>
        <begin position="197"/>
        <end position="210"/>
    </location>
</feature>
<evidence type="ECO:0000256" key="2">
    <source>
        <dbReference type="ARBA" id="ARBA00004496"/>
    </source>
</evidence>
<dbReference type="PANTHER" id="PTHR14614:SF39">
    <property type="entry name" value="HISTIDINE PROTEIN METHYLTRANSFERASE 1 HOMOLOG"/>
    <property type="match status" value="1"/>
</dbReference>
<sequence>VGFRFNFGGGGQDGGGNTANATATSVAKPANDSSHLIPGSEFVPTPENCVAPDWDMHTITIRGRKFVKGASSGTAALLVARAAADTDADAADDATAASDLVEGRYEGGFKLWECAVDLAAYILDHAQTPNGGHAAGIGKSDAAASTAASAAAARGESEYLSAAAAVAARANVQGSDCDGGDAGGENDGDDVGKDGGDAGGSIGGDGGGDGVNTSEAHKRRRTRGAAREHSGGGGGDEGDDGSEHDVLHAVAARRDQAGARAQGGKLAIELGTSETIKLEGASVIELGCGHGLPGIAAAFSGAGAVTFADYNPEVLHTLTVPNVQANTPDIATAGLVSKKPVFRYLGGDWSHLHRFIPLHSADLVLAAETIYSTAAYPKHVAILRHCLKPPHGTALIAAKSYYFGVGGGTRLFAAAVEEDGTFVVDTVASYSDGASNVREILRVRFR</sequence>
<keyword evidence="6" id="KW-0808">Transferase</keyword>
<proteinExistence type="inferred from homology"/>
<keyword evidence="7" id="KW-0949">S-adenosyl-L-methionine</keyword>
<dbReference type="Pfam" id="PF10294">
    <property type="entry name" value="Methyltransf_16"/>
    <property type="match status" value="1"/>
</dbReference>
<evidence type="ECO:0000313" key="11">
    <source>
        <dbReference type="EMBL" id="CAD8704961.1"/>
    </source>
</evidence>
<evidence type="ECO:0000256" key="9">
    <source>
        <dbReference type="ARBA" id="ARBA00038126"/>
    </source>
</evidence>
<evidence type="ECO:0000256" key="7">
    <source>
        <dbReference type="ARBA" id="ARBA00022691"/>
    </source>
</evidence>
<dbReference type="CDD" id="cd02440">
    <property type="entry name" value="AdoMet_MTases"/>
    <property type="match status" value="1"/>
</dbReference>
<dbReference type="GO" id="GO:0032259">
    <property type="term" value="P:methylation"/>
    <property type="evidence" value="ECO:0007669"/>
    <property type="project" value="UniProtKB-KW"/>
</dbReference>
<dbReference type="EC" id="2.1.1.85" evidence="3"/>
<dbReference type="PANTHER" id="PTHR14614">
    <property type="entry name" value="HEPATOCELLULAR CARCINOMA-ASSOCIATED ANTIGEN"/>
    <property type="match status" value="1"/>
</dbReference>
<feature type="region of interest" description="Disordered" evidence="10">
    <location>
        <begin position="1"/>
        <end position="39"/>
    </location>
</feature>
<dbReference type="InterPro" id="IPR029063">
    <property type="entry name" value="SAM-dependent_MTases_sf"/>
</dbReference>
<keyword evidence="4" id="KW-0963">Cytoplasm</keyword>
<reference evidence="11" key="1">
    <citation type="submission" date="2021-01" db="EMBL/GenBank/DDBJ databases">
        <authorList>
            <person name="Corre E."/>
            <person name="Pelletier E."/>
            <person name="Niang G."/>
            <person name="Scheremetjew M."/>
            <person name="Finn R."/>
            <person name="Kale V."/>
            <person name="Holt S."/>
            <person name="Cochrane G."/>
            <person name="Meng A."/>
            <person name="Brown T."/>
            <person name="Cohen L."/>
        </authorList>
    </citation>
    <scope>NUCLEOTIDE SEQUENCE</scope>
    <source>
        <strain evidence="11">SL-175</strain>
    </source>
</reference>
<evidence type="ECO:0000256" key="6">
    <source>
        <dbReference type="ARBA" id="ARBA00022679"/>
    </source>
</evidence>
<feature type="region of interest" description="Disordered" evidence="10">
    <location>
        <begin position="173"/>
        <end position="243"/>
    </location>
</feature>
<protein>
    <recommendedName>
        <fullName evidence="3">protein-histidine N-methyltransferase</fullName>
        <ecNumber evidence="3">2.1.1.85</ecNumber>
    </recommendedName>
</protein>
<evidence type="ECO:0000256" key="4">
    <source>
        <dbReference type="ARBA" id="ARBA00022490"/>
    </source>
</evidence>
<comment type="subcellular location">
    <subcellularLocation>
        <location evidence="2">Cytoplasm</location>
    </subcellularLocation>
    <subcellularLocation>
        <location evidence="1">Nucleus</location>
    </subcellularLocation>
</comment>
<evidence type="ECO:0000256" key="3">
    <source>
        <dbReference type="ARBA" id="ARBA00012533"/>
    </source>
</evidence>
<organism evidence="11">
    <name type="scientific">Mantoniella antarctica</name>
    <dbReference type="NCBI Taxonomy" id="81844"/>
    <lineage>
        <taxon>Eukaryota</taxon>
        <taxon>Viridiplantae</taxon>
        <taxon>Chlorophyta</taxon>
        <taxon>Mamiellophyceae</taxon>
        <taxon>Mamiellales</taxon>
        <taxon>Mamiellaceae</taxon>
        <taxon>Mantoniella</taxon>
    </lineage>
</organism>
<evidence type="ECO:0000256" key="5">
    <source>
        <dbReference type="ARBA" id="ARBA00022603"/>
    </source>
</evidence>
<keyword evidence="8" id="KW-0539">Nucleus</keyword>
<dbReference type="GO" id="GO:0005634">
    <property type="term" value="C:nucleus"/>
    <property type="evidence" value="ECO:0007669"/>
    <property type="project" value="UniProtKB-SubCell"/>
</dbReference>
<accession>A0A7S0SER2</accession>
<evidence type="ECO:0000256" key="10">
    <source>
        <dbReference type="SAM" id="MobiDB-lite"/>
    </source>
</evidence>
<dbReference type="GO" id="GO:0005737">
    <property type="term" value="C:cytoplasm"/>
    <property type="evidence" value="ECO:0007669"/>
    <property type="project" value="UniProtKB-SubCell"/>
</dbReference>